<evidence type="ECO:0000259" key="5">
    <source>
        <dbReference type="SMART" id="SM00983"/>
    </source>
</evidence>
<dbReference type="Gene3D" id="2.60.120.320">
    <property type="entry name" value="Thiamin pyrophosphokinase, thiamin-binding domain"/>
    <property type="match status" value="1"/>
</dbReference>
<dbReference type="InterPro" id="IPR036371">
    <property type="entry name" value="TPK_B1-bd_sf"/>
</dbReference>
<dbReference type="Pfam" id="PF04265">
    <property type="entry name" value="TPK_B1_binding"/>
    <property type="match status" value="1"/>
</dbReference>
<keyword evidence="7" id="KW-1185">Reference proteome</keyword>
<feature type="domain" description="Thiamin pyrophosphokinase thiamin-binding" evidence="5">
    <location>
        <begin position="196"/>
        <end position="261"/>
    </location>
</feature>
<keyword evidence="3 6" id="KW-0418">Kinase</keyword>
<dbReference type="SUPFAM" id="SSF63999">
    <property type="entry name" value="Thiamin pyrophosphokinase, catalytic domain"/>
    <property type="match status" value="1"/>
</dbReference>
<dbReference type="GO" id="GO:0030975">
    <property type="term" value="F:thiamine binding"/>
    <property type="evidence" value="ECO:0007669"/>
    <property type="project" value="InterPro"/>
</dbReference>
<comment type="caution">
    <text evidence="6">The sequence shown here is derived from an EMBL/GenBank/DDBJ whole genome shotgun (WGS) entry which is preliminary data.</text>
</comment>
<keyword evidence="4" id="KW-0067">ATP-binding</keyword>
<dbReference type="SUPFAM" id="SSF63862">
    <property type="entry name" value="Thiamin pyrophosphokinase, substrate-binding domain"/>
    <property type="match status" value="1"/>
</dbReference>
<dbReference type="EMBL" id="JAFCMP010000014">
    <property type="protein sequence ID" value="KAG5191798.1"/>
    <property type="molecule type" value="Genomic_DNA"/>
</dbReference>
<dbReference type="GO" id="GO:0016301">
    <property type="term" value="F:kinase activity"/>
    <property type="evidence" value="ECO:0007669"/>
    <property type="project" value="UniProtKB-KW"/>
</dbReference>
<keyword evidence="2" id="KW-0547">Nucleotide-binding</keyword>
<sequence>MAAASSAASLAAAVTGGALDELVHRSIIAPPSESGHPGQPTAIIVLNNVGEDSGSSLFLRSAWHSASLRLCADGGANSLYDSLGEQNRSLFLPDMVVGDLDSLRPEVADYYRDSGAAIVKVSDQDRNDFEKCLQQVLASAGAAARDTTVVALGAFGGRFDQEMAAFHLLYQYTHAFRRFVLLGGGNVSFLLLPDRRHRIVPDPRMEGPFCGLLPIGNPCGSVTTSGLMWDLHQQPLAFGGRVSSSNRIAAAEVEVVTDAPVVWTMSFGAATVAAAAATAAAAAEAGEGDA</sequence>
<dbReference type="Gene3D" id="3.40.50.10240">
    <property type="entry name" value="Thiamin pyrophosphokinase, catalytic domain"/>
    <property type="match status" value="1"/>
</dbReference>
<organism evidence="6 7">
    <name type="scientific">Tribonema minus</name>
    <dbReference type="NCBI Taxonomy" id="303371"/>
    <lineage>
        <taxon>Eukaryota</taxon>
        <taxon>Sar</taxon>
        <taxon>Stramenopiles</taxon>
        <taxon>Ochrophyta</taxon>
        <taxon>PX clade</taxon>
        <taxon>Xanthophyceae</taxon>
        <taxon>Tribonematales</taxon>
        <taxon>Tribonemataceae</taxon>
        <taxon>Tribonema</taxon>
    </lineage>
</organism>
<evidence type="ECO:0000256" key="3">
    <source>
        <dbReference type="ARBA" id="ARBA00022777"/>
    </source>
</evidence>
<dbReference type="Proteomes" id="UP000664859">
    <property type="component" value="Unassembled WGS sequence"/>
</dbReference>
<reference evidence="6" key="1">
    <citation type="submission" date="2021-02" db="EMBL/GenBank/DDBJ databases">
        <title>First Annotated Genome of the Yellow-green Alga Tribonema minus.</title>
        <authorList>
            <person name="Mahan K.M."/>
        </authorList>
    </citation>
    <scope>NUCLEOTIDE SEQUENCE</scope>
    <source>
        <strain evidence="6">UTEX B ZZ1240</strain>
    </source>
</reference>
<dbReference type="InterPro" id="IPR007371">
    <property type="entry name" value="TPK_catalytic"/>
</dbReference>
<dbReference type="PANTHER" id="PTHR13622:SF8">
    <property type="entry name" value="THIAMIN PYROPHOSPHOKINASE 1"/>
    <property type="match status" value="1"/>
</dbReference>
<dbReference type="GO" id="GO:0005524">
    <property type="term" value="F:ATP binding"/>
    <property type="evidence" value="ECO:0007669"/>
    <property type="project" value="UniProtKB-KW"/>
</dbReference>
<accession>A0A836CNJ4</accession>
<dbReference type="OrthoDB" id="25149at2759"/>
<dbReference type="GO" id="GO:0006772">
    <property type="term" value="P:thiamine metabolic process"/>
    <property type="evidence" value="ECO:0007669"/>
    <property type="project" value="InterPro"/>
</dbReference>
<dbReference type="InterPro" id="IPR036759">
    <property type="entry name" value="TPK_catalytic_sf"/>
</dbReference>
<evidence type="ECO:0000256" key="2">
    <source>
        <dbReference type="ARBA" id="ARBA00022741"/>
    </source>
</evidence>
<evidence type="ECO:0000256" key="4">
    <source>
        <dbReference type="ARBA" id="ARBA00022840"/>
    </source>
</evidence>
<evidence type="ECO:0000313" key="7">
    <source>
        <dbReference type="Proteomes" id="UP000664859"/>
    </source>
</evidence>
<dbReference type="PANTHER" id="PTHR13622">
    <property type="entry name" value="THIAMIN PYROPHOSPHOKINASE"/>
    <property type="match status" value="1"/>
</dbReference>
<dbReference type="GO" id="GO:0009229">
    <property type="term" value="P:thiamine diphosphate biosynthetic process"/>
    <property type="evidence" value="ECO:0007669"/>
    <property type="project" value="InterPro"/>
</dbReference>
<dbReference type="NCBIfam" id="TIGR01378">
    <property type="entry name" value="thi_PPkinase"/>
    <property type="match status" value="1"/>
</dbReference>
<dbReference type="InterPro" id="IPR007373">
    <property type="entry name" value="Thiamin_PyroPKinase_B1-bd"/>
</dbReference>
<dbReference type="FunFam" id="2.60.120.320:FF:000001">
    <property type="entry name" value="Thiamine pyrophosphokinase"/>
    <property type="match status" value="1"/>
</dbReference>
<proteinExistence type="predicted"/>
<evidence type="ECO:0000313" key="6">
    <source>
        <dbReference type="EMBL" id="KAG5191798.1"/>
    </source>
</evidence>
<dbReference type="AlphaFoldDB" id="A0A836CNJ4"/>
<dbReference type="GO" id="GO:0004788">
    <property type="term" value="F:thiamine diphosphokinase activity"/>
    <property type="evidence" value="ECO:0007669"/>
    <property type="project" value="InterPro"/>
</dbReference>
<dbReference type="Pfam" id="PF04263">
    <property type="entry name" value="TPK_catalytic"/>
    <property type="match status" value="1"/>
</dbReference>
<dbReference type="CDD" id="cd07995">
    <property type="entry name" value="TPK"/>
    <property type="match status" value="1"/>
</dbReference>
<protein>
    <submittedName>
        <fullName evidence="6">Thiamine pyrophosphokinase</fullName>
    </submittedName>
</protein>
<evidence type="ECO:0000256" key="1">
    <source>
        <dbReference type="ARBA" id="ARBA00022679"/>
    </source>
</evidence>
<keyword evidence="1" id="KW-0808">Transferase</keyword>
<gene>
    <name evidence="6" type="ORF">JKP88DRAFT_204629</name>
</gene>
<dbReference type="SMART" id="SM00983">
    <property type="entry name" value="TPK_B1_binding"/>
    <property type="match status" value="1"/>
</dbReference>
<dbReference type="InterPro" id="IPR006282">
    <property type="entry name" value="Thi_PPkinase"/>
</dbReference>
<name>A0A836CNJ4_9STRA</name>